<reference evidence="6" key="1">
    <citation type="journal article" date="2019" name="Int. J. Syst. Evol. Microbiol.">
        <title>The Global Catalogue of Microorganisms (GCM) 10K type strain sequencing project: providing services to taxonomists for standard genome sequencing and annotation.</title>
        <authorList>
            <consortium name="The Broad Institute Genomics Platform"/>
            <consortium name="The Broad Institute Genome Sequencing Center for Infectious Disease"/>
            <person name="Wu L."/>
            <person name="Ma J."/>
        </authorList>
    </citation>
    <scope>NUCLEOTIDE SEQUENCE [LARGE SCALE GENOMIC DNA]</scope>
    <source>
        <strain evidence="6">JCM 15589</strain>
    </source>
</reference>
<dbReference type="PANTHER" id="PTHR38011">
    <property type="entry name" value="DIHYDROFOLATE REDUCTASE FAMILY PROTEIN (AFU_ORTHOLOGUE AFUA_8G06820)"/>
    <property type="match status" value="1"/>
</dbReference>
<dbReference type="SUPFAM" id="SSF53597">
    <property type="entry name" value="Dihydrofolate reductase-like"/>
    <property type="match status" value="1"/>
</dbReference>
<comment type="caution">
    <text evidence="5">The sequence shown here is derived from an EMBL/GenBank/DDBJ whole genome shotgun (WGS) entry which is preliminary data.</text>
</comment>
<dbReference type="PANTHER" id="PTHR38011:SF7">
    <property type="entry name" value="2,5-DIAMINO-6-RIBOSYLAMINO-4(3H)-PYRIMIDINONE 5'-PHOSPHATE REDUCTASE"/>
    <property type="match status" value="1"/>
</dbReference>
<evidence type="ECO:0000313" key="6">
    <source>
        <dbReference type="Proteomes" id="UP001501138"/>
    </source>
</evidence>
<evidence type="ECO:0000259" key="4">
    <source>
        <dbReference type="Pfam" id="PF01872"/>
    </source>
</evidence>
<evidence type="ECO:0000313" key="5">
    <source>
        <dbReference type="EMBL" id="GAA1733527.1"/>
    </source>
</evidence>
<dbReference type="InterPro" id="IPR050765">
    <property type="entry name" value="Riboflavin_Biosynth_HTPR"/>
</dbReference>
<sequence length="271" mass="27813">MVTLAAVTSATAPLDVVLPAPEHVAPDPAEERLAALYSPAWGTAGRHVRVNMVSTVDGGAWGPDHLSGSINDEADWRVFRVLRALADVVLIGAGTARLEGYTALERPGGITAGPDDRAARLELVLVTRSGRVPTALADADRPPLVVTGAAGAQVAGDALPADRVIAAPAPGDPESVDLAAGLDALTDRGLRRVLCEGGPHLLEAMLRADLVDELCVTTSPCLVGAGPGRIVAASVPGLPATPARPARLAHLLHAPATGTLLARWDLHDPVR</sequence>
<gene>
    <name evidence="5" type="ORF">GCM10009809_31190</name>
</gene>
<name>A0ABP4VP44_9MICO</name>
<accession>A0ABP4VP44</accession>
<dbReference type="Pfam" id="PF01872">
    <property type="entry name" value="RibD_C"/>
    <property type="match status" value="1"/>
</dbReference>
<comment type="pathway">
    <text evidence="1">Cofactor biosynthesis; riboflavin biosynthesis.</text>
</comment>
<proteinExistence type="predicted"/>
<protein>
    <submittedName>
        <fullName evidence="5">Pyrimidine reductase family protein</fullName>
    </submittedName>
</protein>
<organism evidence="5 6">
    <name type="scientific">Isoptericola hypogeus</name>
    <dbReference type="NCBI Taxonomy" id="300179"/>
    <lineage>
        <taxon>Bacteria</taxon>
        <taxon>Bacillati</taxon>
        <taxon>Actinomycetota</taxon>
        <taxon>Actinomycetes</taxon>
        <taxon>Micrococcales</taxon>
        <taxon>Promicromonosporaceae</taxon>
        <taxon>Isoptericola</taxon>
    </lineage>
</organism>
<dbReference type="InterPro" id="IPR002734">
    <property type="entry name" value="RibDG_C"/>
</dbReference>
<dbReference type="InterPro" id="IPR024072">
    <property type="entry name" value="DHFR-like_dom_sf"/>
</dbReference>
<dbReference type="EMBL" id="BAAAPM010000007">
    <property type="protein sequence ID" value="GAA1733527.1"/>
    <property type="molecule type" value="Genomic_DNA"/>
</dbReference>
<keyword evidence="3" id="KW-0560">Oxidoreductase</keyword>
<keyword evidence="2" id="KW-0521">NADP</keyword>
<evidence type="ECO:0000256" key="3">
    <source>
        <dbReference type="ARBA" id="ARBA00023002"/>
    </source>
</evidence>
<dbReference type="Gene3D" id="3.40.430.10">
    <property type="entry name" value="Dihydrofolate Reductase, subunit A"/>
    <property type="match status" value="1"/>
</dbReference>
<keyword evidence="6" id="KW-1185">Reference proteome</keyword>
<dbReference type="Proteomes" id="UP001501138">
    <property type="component" value="Unassembled WGS sequence"/>
</dbReference>
<evidence type="ECO:0000256" key="1">
    <source>
        <dbReference type="ARBA" id="ARBA00005104"/>
    </source>
</evidence>
<feature type="domain" description="Bacterial bifunctional deaminase-reductase C-terminal" evidence="4">
    <location>
        <begin position="46"/>
        <end position="229"/>
    </location>
</feature>
<evidence type="ECO:0000256" key="2">
    <source>
        <dbReference type="ARBA" id="ARBA00022857"/>
    </source>
</evidence>